<dbReference type="HOGENOM" id="CLU_064076_7_0_7"/>
<dbReference type="EMBL" id="CP006585">
    <property type="protein sequence ID" value="AGW12936.1"/>
    <property type="molecule type" value="Genomic_DNA"/>
</dbReference>
<proteinExistence type="predicted"/>
<dbReference type="Pfam" id="PF00497">
    <property type="entry name" value="SBP_bac_3"/>
    <property type="match status" value="1"/>
</dbReference>
<organism evidence="3 4">
    <name type="scientific">Megalodesulfovibrio gigas (strain ATCC 19364 / DSM 1382 / NCIMB 9332 / VKM B-1759)</name>
    <name type="common">Desulfovibrio gigas</name>
    <dbReference type="NCBI Taxonomy" id="1121448"/>
    <lineage>
        <taxon>Bacteria</taxon>
        <taxon>Pseudomonadati</taxon>
        <taxon>Thermodesulfobacteriota</taxon>
        <taxon>Desulfovibrionia</taxon>
        <taxon>Desulfovibrionales</taxon>
        <taxon>Desulfovibrionaceae</taxon>
        <taxon>Megalodesulfovibrio</taxon>
    </lineage>
</organism>
<name>T2G9Y0_MEGG1</name>
<dbReference type="PATRIC" id="fig|1121448.10.peg.1063"/>
<protein>
    <submittedName>
        <fullName evidence="3">Putative ABC transporter substrate-binding protein</fullName>
    </submittedName>
</protein>
<dbReference type="AlphaFoldDB" id="T2G9Y0"/>
<evidence type="ECO:0000313" key="4">
    <source>
        <dbReference type="Proteomes" id="UP000016587"/>
    </source>
</evidence>
<feature type="domain" description="Solute-binding protein family 3/N-terminal" evidence="2">
    <location>
        <begin position="42"/>
        <end position="261"/>
    </location>
</feature>
<keyword evidence="4" id="KW-1185">Reference proteome</keyword>
<dbReference type="PANTHER" id="PTHR35936:SF25">
    <property type="entry name" value="ABC TRANSPORTER SUBSTRATE-BINDING PROTEIN"/>
    <property type="match status" value="1"/>
</dbReference>
<dbReference type="InterPro" id="IPR001638">
    <property type="entry name" value="Solute-binding_3/MltF_N"/>
</dbReference>
<dbReference type="KEGG" id="dgg:DGI_1061"/>
<keyword evidence="1" id="KW-0732">Signal</keyword>
<evidence type="ECO:0000256" key="1">
    <source>
        <dbReference type="ARBA" id="ARBA00022729"/>
    </source>
</evidence>
<evidence type="ECO:0000313" key="3">
    <source>
        <dbReference type="EMBL" id="AGW12936.1"/>
    </source>
</evidence>
<dbReference type="Proteomes" id="UP000016587">
    <property type="component" value="Chromosome"/>
</dbReference>
<dbReference type="STRING" id="1121448.DGI_1061"/>
<accession>T2G9Y0</accession>
<dbReference type="Gene3D" id="3.40.190.10">
    <property type="entry name" value="Periplasmic binding protein-like II"/>
    <property type="match status" value="2"/>
</dbReference>
<reference evidence="4" key="2">
    <citation type="submission" date="2013-07" db="EMBL/GenBank/DDBJ databases">
        <authorList>
            <person name="Morais-Silva F.O."/>
            <person name="Rezende A.M."/>
            <person name="Pimentel C."/>
            <person name="Resende D.M."/>
            <person name="Santos C.I."/>
            <person name="Clemente C."/>
            <person name="de Oliveira L.M."/>
            <person name="da Silva S.M."/>
            <person name="Costa D.A."/>
            <person name="Varela-Raposo A."/>
            <person name="Horacio E.C.A."/>
            <person name="Matos M."/>
            <person name="Flores O."/>
            <person name="Ruiz J.C."/>
            <person name="Rodrigues-Pousada C."/>
        </authorList>
    </citation>
    <scope>NUCLEOTIDE SEQUENCE [LARGE SCALE GENOMIC DNA]</scope>
    <source>
        <strain evidence="4">ATCC 19364 / DSM 1382 / NCIMB 9332 / VKM B-1759</strain>
    </source>
</reference>
<evidence type="ECO:0000259" key="2">
    <source>
        <dbReference type="Pfam" id="PF00497"/>
    </source>
</evidence>
<sequence>MLQQRKGRMRWLCVVGIWCMLLATVLPCRAEQTLLVRADMWMPYNGEPDDARPGYMVELIREIFEPQGYHIDYALTSWSRALEECKGGRIHAIIGAGEDRKPDFVFPDEAIGWSGYAWFVRRGFAWTFTGVDSLRGVRLGVCDTCTYDEELDAYIAAHRGTEAVQPLAGEDMVQKNIAKLLGDRIDVFYEDPLVVRWELLRREAIHMVQLATLAPEDRFERIFMGFSKALPESEQLARLFDEGLRRLRTSGRLAAILAQYNLEDWEPTPPPGEASE</sequence>
<dbReference type="SUPFAM" id="SSF53850">
    <property type="entry name" value="Periplasmic binding protein-like II"/>
    <property type="match status" value="1"/>
</dbReference>
<dbReference type="eggNOG" id="COG0834">
    <property type="taxonomic scope" value="Bacteria"/>
</dbReference>
<reference evidence="3 4" key="1">
    <citation type="journal article" date="2013" name="J. Bacteriol.">
        <title>Roles of HynAB and Ech, the only two hydrogenases found in the model sulfate reducer Desulfovibrio gigas.</title>
        <authorList>
            <person name="Morais-Silva F.O."/>
            <person name="Santos C.I."/>
            <person name="Rodrigues R."/>
            <person name="Pereira I.A."/>
            <person name="Rodrigues-Pousada C."/>
        </authorList>
    </citation>
    <scope>NUCLEOTIDE SEQUENCE [LARGE SCALE GENOMIC DNA]</scope>
    <source>
        <strain evidence="4">ATCC 19364 / DSM 1382 / NCIMB 9332 / VKM B-1759</strain>
    </source>
</reference>
<gene>
    <name evidence="3" type="ORF">DGI_1061</name>
</gene>
<dbReference type="PANTHER" id="PTHR35936">
    <property type="entry name" value="MEMBRANE-BOUND LYTIC MUREIN TRANSGLYCOSYLASE F"/>
    <property type="match status" value="1"/>
</dbReference>